<dbReference type="RefSeq" id="WP_077663499.1">
    <property type="nucleotide sequence ID" value="NZ_CP050269.1"/>
</dbReference>
<gene>
    <name evidence="3" type="ORF">HBA18_16620</name>
</gene>
<keyword evidence="3" id="KW-0255">Endonuclease</keyword>
<dbReference type="GO" id="GO:0004519">
    <property type="term" value="F:endonuclease activity"/>
    <property type="evidence" value="ECO:0007669"/>
    <property type="project" value="UniProtKB-KW"/>
</dbReference>
<dbReference type="InterPro" id="IPR036691">
    <property type="entry name" value="Endo/exonu/phosph_ase_sf"/>
</dbReference>
<name>A0ABX6K949_SALCS</name>
<accession>A0ABX6K949</accession>
<evidence type="ECO:0000259" key="2">
    <source>
        <dbReference type="Pfam" id="PF23226"/>
    </source>
</evidence>
<organism evidence="3 4">
    <name type="scientific">Salinivibrio costicola</name>
    <name type="common">Vibrio costicola</name>
    <dbReference type="NCBI Taxonomy" id="51367"/>
    <lineage>
        <taxon>Bacteria</taxon>
        <taxon>Pseudomonadati</taxon>
        <taxon>Pseudomonadota</taxon>
        <taxon>Gammaproteobacteria</taxon>
        <taxon>Vibrionales</taxon>
        <taxon>Vibrionaceae</taxon>
        <taxon>Salinivibrio</taxon>
    </lineage>
</organism>
<feature type="domain" description="PGAP2IP C-terminal nuclease-like" evidence="2">
    <location>
        <begin position="51"/>
        <end position="229"/>
    </location>
</feature>
<keyword evidence="3" id="KW-0614">Plasmid</keyword>
<keyword evidence="3" id="KW-0378">Hydrolase</keyword>
<evidence type="ECO:0000313" key="3">
    <source>
        <dbReference type="EMBL" id="QIR08050.1"/>
    </source>
</evidence>
<proteinExistence type="predicted"/>
<dbReference type="InterPro" id="IPR057315">
    <property type="entry name" value="Exo_endo_phos_PGAP2IP_C"/>
</dbReference>
<feature type="chain" id="PRO_5046365726" evidence="1">
    <location>
        <begin position="21"/>
        <end position="286"/>
    </location>
</feature>
<dbReference type="InterPro" id="IPR051916">
    <property type="entry name" value="GPI-anchor_lipid_remodeler"/>
</dbReference>
<keyword evidence="4" id="KW-1185">Reference proteome</keyword>
<dbReference type="SUPFAM" id="SSF56219">
    <property type="entry name" value="DNase I-like"/>
    <property type="match status" value="1"/>
</dbReference>
<reference evidence="3 4" key="1">
    <citation type="submission" date="2020-03" db="EMBL/GenBank/DDBJ databases">
        <title>Genome mining reveals the biosynthetic pathways of PHA and ectoines of the halophilic strain Salinivibrio costicola M318 isolated from fermented shrimp paste.</title>
        <authorList>
            <person name="Doan T.V."/>
            <person name="Tran L.T."/>
            <person name="Trieu T.A."/>
            <person name="Nguyen Q.V."/>
            <person name="Quach T.N."/>
            <person name="Phi T.Q."/>
            <person name="Kumar S."/>
        </authorList>
    </citation>
    <scope>NUCLEOTIDE SEQUENCE [LARGE SCALE GENOMIC DNA]</scope>
    <source>
        <strain evidence="3 4">M318</strain>
        <plasmid evidence="3 4">pM138.2</plasmid>
    </source>
</reference>
<dbReference type="PANTHER" id="PTHR14859">
    <property type="entry name" value="CALCOFLUOR WHITE HYPERSENSITIVE PROTEIN PRECURSOR"/>
    <property type="match status" value="1"/>
</dbReference>
<dbReference type="Proteomes" id="UP000501408">
    <property type="component" value="Plasmid pM138.2"/>
</dbReference>
<dbReference type="Gene3D" id="3.60.10.10">
    <property type="entry name" value="Endonuclease/exonuclease/phosphatase"/>
    <property type="match status" value="1"/>
</dbReference>
<sequence length="286" mass="31750">MKYKHLLLPLSLIVSATAFAGGHREPYQAQTDLINKTFSVEEAPTLRVATFNMAAGRVSSLTEIAKAIKALNVDIVAIQEVDVLTARSGKVDQPKKLAELTGLNVEFGRAIDFEGGQYGLAVASKHPILKTAITELPSGEREQRIAFEAHVDVPGFDAPITIFNAHLDTKEDPTMRVEQVRELNDTAIDSRGIKLLLGDMNDVPHSATYQELSRYWNVVSDEAVDFRSWPASNPEIQVDYVMTGKAQKWHVENITVPQNNMSYGDINWPAVTDHLPIIVEMKMIEQ</sequence>
<keyword evidence="1" id="KW-0732">Signal</keyword>
<dbReference type="PANTHER" id="PTHR14859:SF15">
    <property type="entry name" value="ENDONUCLEASE_EXONUCLEASE_PHOSPHATASE DOMAIN-CONTAINING PROTEIN"/>
    <property type="match status" value="1"/>
</dbReference>
<keyword evidence="3" id="KW-0540">Nuclease</keyword>
<feature type="signal peptide" evidence="1">
    <location>
        <begin position="1"/>
        <end position="20"/>
    </location>
</feature>
<evidence type="ECO:0000256" key="1">
    <source>
        <dbReference type="SAM" id="SignalP"/>
    </source>
</evidence>
<geneLocation type="plasmid" evidence="3 4">
    <name>pM138.2</name>
</geneLocation>
<evidence type="ECO:0000313" key="4">
    <source>
        <dbReference type="Proteomes" id="UP000501408"/>
    </source>
</evidence>
<protein>
    <submittedName>
        <fullName evidence="3">Endonuclease</fullName>
    </submittedName>
</protein>
<dbReference type="Pfam" id="PF23226">
    <property type="entry name" value="Exo_endo_phos_PGAP2IP"/>
    <property type="match status" value="1"/>
</dbReference>
<dbReference type="EMBL" id="CP050269">
    <property type="protein sequence ID" value="QIR08050.1"/>
    <property type="molecule type" value="Genomic_DNA"/>
</dbReference>